<dbReference type="AlphaFoldDB" id="M1C8N6"/>
<proteinExistence type="predicted"/>
<evidence type="ECO:0000256" key="2">
    <source>
        <dbReference type="ARBA" id="ARBA00022737"/>
    </source>
</evidence>
<dbReference type="PANTHER" id="PTHR11017">
    <property type="entry name" value="LEUCINE-RICH REPEAT-CONTAINING PROTEIN"/>
    <property type="match status" value="1"/>
</dbReference>
<evidence type="ECO:0000259" key="3">
    <source>
        <dbReference type="Pfam" id="PF20160"/>
    </source>
</evidence>
<name>M1C8N6_SOLTU</name>
<dbReference type="InterPro" id="IPR032675">
    <property type="entry name" value="LRR_dom_sf"/>
</dbReference>
<keyword evidence="1" id="KW-0433">Leucine-rich repeat</keyword>
<reference evidence="4" key="2">
    <citation type="submission" date="2015-06" db="UniProtKB">
        <authorList>
            <consortium name="EnsemblPlants"/>
        </authorList>
    </citation>
    <scope>IDENTIFICATION</scope>
    <source>
        <strain evidence="4">DM1-3 516 R44</strain>
    </source>
</reference>
<dbReference type="EnsemblPlants" id="PGSC0003DMT400062193">
    <property type="protein sequence ID" value="PGSC0003DMT400062193"/>
    <property type="gene ID" value="PGSC0003DMG400024206"/>
</dbReference>
<evidence type="ECO:0000313" key="4">
    <source>
        <dbReference type="EnsemblPlants" id="PGSC0003DMT400062193"/>
    </source>
</evidence>
<feature type="domain" description="C-JID" evidence="3">
    <location>
        <begin position="265"/>
        <end position="371"/>
    </location>
</feature>
<sequence length="409" mass="47134">MGKYIVKMQKDLGECSRLWDAEDFEEVMVNNMGTKVIEAIWFSYCQQLCFSKEAMNNMKMLRILYICWDKKWFQDRFTSHDGSVEYLPNNLRWVFWNYYPWESLPENFEPKRLVHLELFQSELHYLWKGTKVNEGLHSLEYLDLSYCNLIDGGLPKDIGCLSSLKELYLSGNNFEHLPRSIAQLGALQSLDVSDCKRLTHLPELPPKLDTIGAMIQSVIRCFRISHHCSITSLLQIPCHYECLPPRGRISQVGSTIEELVEAYQSVCLKIGMYVRDSFLGFAVCYSGSLIDTKAYLIPSCNRMSCMTQKLSASSYSKCVLEPMIHFFLVPLAGLWDTYKANGKTPNDYGIISLFFEEMKEFGFRLLYKDEPGLVALNRYDNSERHDFVTNEASCSSSETLQLFPTSPGF</sequence>
<dbReference type="Pfam" id="PF00560">
    <property type="entry name" value="LRR_1"/>
    <property type="match status" value="2"/>
</dbReference>
<protein>
    <submittedName>
        <fullName evidence="4">N protein</fullName>
    </submittedName>
</protein>
<accession>M1C8N6</accession>
<dbReference type="Gene3D" id="3.80.10.10">
    <property type="entry name" value="Ribonuclease Inhibitor"/>
    <property type="match status" value="1"/>
</dbReference>
<reference evidence="5" key="1">
    <citation type="journal article" date="2011" name="Nature">
        <title>Genome sequence and analysis of the tuber crop potato.</title>
        <authorList>
            <consortium name="The Potato Genome Sequencing Consortium"/>
        </authorList>
    </citation>
    <scope>NUCLEOTIDE SEQUENCE [LARGE SCALE GENOMIC DNA]</scope>
    <source>
        <strain evidence="5">cv. DM1-3 516 R44</strain>
    </source>
</reference>
<dbReference type="SUPFAM" id="SSF52058">
    <property type="entry name" value="L domain-like"/>
    <property type="match status" value="1"/>
</dbReference>
<dbReference type="GO" id="GO:0051707">
    <property type="term" value="P:response to other organism"/>
    <property type="evidence" value="ECO:0007669"/>
    <property type="project" value="UniProtKB-ARBA"/>
</dbReference>
<dbReference type="SMART" id="SM00369">
    <property type="entry name" value="LRR_TYP"/>
    <property type="match status" value="2"/>
</dbReference>
<evidence type="ECO:0000313" key="5">
    <source>
        <dbReference type="Proteomes" id="UP000011115"/>
    </source>
</evidence>
<dbReference type="ExpressionAtlas" id="M1C8N6">
    <property type="expression patterns" value="baseline and differential"/>
</dbReference>
<keyword evidence="2" id="KW-0677">Repeat</keyword>
<dbReference type="InterPro" id="IPR044974">
    <property type="entry name" value="Disease_R_plants"/>
</dbReference>
<dbReference type="Pfam" id="PF20160">
    <property type="entry name" value="C-JID"/>
    <property type="match status" value="1"/>
</dbReference>
<dbReference type="InterPro" id="IPR001611">
    <property type="entry name" value="Leu-rich_rpt"/>
</dbReference>
<organism evidence="4 5">
    <name type="scientific">Solanum tuberosum</name>
    <name type="common">Potato</name>
    <dbReference type="NCBI Taxonomy" id="4113"/>
    <lineage>
        <taxon>Eukaryota</taxon>
        <taxon>Viridiplantae</taxon>
        <taxon>Streptophyta</taxon>
        <taxon>Embryophyta</taxon>
        <taxon>Tracheophyta</taxon>
        <taxon>Spermatophyta</taxon>
        <taxon>Magnoliopsida</taxon>
        <taxon>eudicotyledons</taxon>
        <taxon>Gunneridae</taxon>
        <taxon>Pentapetalae</taxon>
        <taxon>asterids</taxon>
        <taxon>lamiids</taxon>
        <taxon>Solanales</taxon>
        <taxon>Solanaceae</taxon>
        <taxon>Solanoideae</taxon>
        <taxon>Solaneae</taxon>
        <taxon>Solanum</taxon>
    </lineage>
</organism>
<evidence type="ECO:0000256" key="1">
    <source>
        <dbReference type="ARBA" id="ARBA00022614"/>
    </source>
</evidence>
<dbReference type="Gramene" id="PGSC0003DMT400062193">
    <property type="protein sequence ID" value="PGSC0003DMT400062193"/>
    <property type="gene ID" value="PGSC0003DMG400024206"/>
</dbReference>
<dbReference type="GO" id="GO:0005524">
    <property type="term" value="F:ATP binding"/>
    <property type="evidence" value="ECO:0007669"/>
    <property type="project" value="UniProtKB-KW"/>
</dbReference>
<dbReference type="InterPro" id="IPR003591">
    <property type="entry name" value="Leu-rich_rpt_typical-subtyp"/>
</dbReference>
<dbReference type="InterPro" id="IPR045344">
    <property type="entry name" value="C-JID"/>
</dbReference>
<dbReference type="Proteomes" id="UP000011115">
    <property type="component" value="Unassembled WGS sequence"/>
</dbReference>
<keyword evidence="5" id="KW-1185">Reference proteome</keyword>
<dbReference type="PANTHER" id="PTHR11017:SF569">
    <property type="entry name" value="DISEASE RESISTANCE PROTEIN"/>
    <property type="match status" value="1"/>
</dbReference>
<dbReference type="GO" id="GO:0006952">
    <property type="term" value="P:defense response"/>
    <property type="evidence" value="ECO:0007669"/>
    <property type="project" value="InterPro"/>
</dbReference>
<dbReference type="PROSITE" id="PS51450">
    <property type="entry name" value="LRR"/>
    <property type="match status" value="1"/>
</dbReference>